<evidence type="ECO:0000256" key="7">
    <source>
        <dbReference type="SAM" id="Phobius"/>
    </source>
</evidence>
<dbReference type="GO" id="GO:0046872">
    <property type="term" value="F:metal ion binding"/>
    <property type="evidence" value="ECO:0007669"/>
    <property type="project" value="UniProtKB-KW"/>
</dbReference>
<evidence type="ECO:0000313" key="8">
    <source>
        <dbReference type="EMBL" id="RPA73942.1"/>
    </source>
</evidence>
<keyword evidence="5 7" id="KW-0472">Membrane</keyword>
<sequence>MTQQGETEALRKRVRRASNTTYDTIVDAAHSAEHAVESTAHKVYDTLTIAWDQLPSWQQDNHFILTGYRPPSLSFRRSFSSLLHLHNETINIYTHLLGSLIALLLTYTLYTSLHPRYDLATPADKTVFTFFFAGCFVCLGLSAFYHTVCNHSPEVCKFGNKLDYIGIVFMIAGSYVPSVFYGFKCHPHLRLVYWGITFLGGLACCIATFDPHFRTPRMRPWRAAMYVLYGANGLIAVSHGVVLMGWREIEDRIQVVWMLGQGGLYVLGAVIYACRVPERWAPGRFDIVGSSHQVFHCLVLAAAATHLGGVLRAFDYAHGEGAVCRV</sequence>
<feature type="binding site" evidence="6">
    <location>
        <position position="296"/>
    </location>
    <ligand>
        <name>Zn(2+)</name>
        <dbReference type="ChEBI" id="CHEBI:29105"/>
    </ligand>
</feature>
<proteinExistence type="inferred from homology"/>
<accession>A0A3N4HJ32</accession>
<comment type="similarity">
    <text evidence="2">Belongs to the ADIPOR family.</text>
</comment>
<feature type="transmembrane region" description="Helical" evidence="7">
    <location>
        <begin position="90"/>
        <end position="110"/>
    </location>
</feature>
<keyword evidence="4 7" id="KW-1133">Transmembrane helix</keyword>
<feature type="transmembrane region" description="Helical" evidence="7">
    <location>
        <begin position="223"/>
        <end position="243"/>
    </location>
</feature>
<gene>
    <name evidence="8" type="ORF">BJ508DRAFT_418840</name>
</gene>
<dbReference type="AlphaFoldDB" id="A0A3N4HJ32"/>
<dbReference type="GO" id="GO:0006882">
    <property type="term" value="P:intracellular zinc ion homeostasis"/>
    <property type="evidence" value="ECO:0007669"/>
    <property type="project" value="TreeGrafter"/>
</dbReference>
<evidence type="ECO:0000256" key="6">
    <source>
        <dbReference type="PIRSR" id="PIRSR604254-1"/>
    </source>
</evidence>
<organism evidence="8 9">
    <name type="scientific">Ascobolus immersus RN42</name>
    <dbReference type="NCBI Taxonomy" id="1160509"/>
    <lineage>
        <taxon>Eukaryota</taxon>
        <taxon>Fungi</taxon>
        <taxon>Dikarya</taxon>
        <taxon>Ascomycota</taxon>
        <taxon>Pezizomycotina</taxon>
        <taxon>Pezizomycetes</taxon>
        <taxon>Pezizales</taxon>
        <taxon>Ascobolaceae</taxon>
        <taxon>Ascobolus</taxon>
    </lineage>
</organism>
<keyword evidence="3 7" id="KW-0812">Transmembrane</keyword>
<dbReference type="EMBL" id="ML119806">
    <property type="protein sequence ID" value="RPA73942.1"/>
    <property type="molecule type" value="Genomic_DNA"/>
</dbReference>
<dbReference type="PANTHER" id="PTHR20855:SF52">
    <property type="entry name" value="ADIPONECTIN RECEPTOR PROTEIN"/>
    <property type="match status" value="1"/>
</dbReference>
<feature type="transmembrane region" description="Helical" evidence="7">
    <location>
        <begin position="162"/>
        <end position="180"/>
    </location>
</feature>
<evidence type="ECO:0000256" key="2">
    <source>
        <dbReference type="ARBA" id="ARBA00007018"/>
    </source>
</evidence>
<evidence type="ECO:0000256" key="5">
    <source>
        <dbReference type="ARBA" id="ARBA00023136"/>
    </source>
</evidence>
<feature type="transmembrane region" description="Helical" evidence="7">
    <location>
        <begin position="130"/>
        <end position="150"/>
    </location>
</feature>
<evidence type="ECO:0000256" key="1">
    <source>
        <dbReference type="ARBA" id="ARBA00004141"/>
    </source>
</evidence>
<comment type="subcellular location">
    <subcellularLocation>
        <location evidence="1">Membrane</location>
        <topology evidence="1">Multi-pass membrane protein</topology>
    </subcellularLocation>
</comment>
<feature type="binding site" evidence="6">
    <location>
        <position position="146"/>
    </location>
    <ligand>
        <name>Zn(2+)</name>
        <dbReference type="ChEBI" id="CHEBI:29105"/>
    </ligand>
</feature>
<feature type="transmembrane region" description="Helical" evidence="7">
    <location>
        <begin position="255"/>
        <end position="274"/>
    </location>
</feature>
<keyword evidence="6" id="KW-0479">Metal-binding</keyword>
<dbReference type="Pfam" id="PF03006">
    <property type="entry name" value="HlyIII"/>
    <property type="match status" value="1"/>
</dbReference>
<evidence type="ECO:0000256" key="3">
    <source>
        <dbReference type="ARBA" id="ARBA00022692"/>
    </source>
</evidence>
<protein>
    <submittedName>
        <fullName evidence="8">HlyIII-domain-containing protein</fullName>
    </submittedName>
</protein>
<keyword evidence="6" id="KW-0862">Zinc</keyword>
<keyword evidence="9" id="KW-1185">Reference proteome</keyword>
<dbReference type="GO" id="GO:0038023">
    <property type="term" value="F:signaling receptor activity"/>
    <property type="evidence" value="ECO:0007669"/>
    <property type="project" value="TreeGrafter"/>
</dbReference>
<dbReference type="STRING" id="1160509.A0A3N4HJ32"/>
<reference evidence="8 9" key="1">
    <citation type="journal article" date="2018" name="Nat. Ecol. Evol.">
        <title>Pezizomycetes genomes reveal the molecular basis of ectomycorrhizal truffle lifestyle.</title>
        <authorList>
            <person name="Murat C."/>
            <person name="Payen T."/>
            <person name="Noel B."/>
            <person name="Kuo A."/>
            <person name="Morin E."/>
            <person name="Chen J."/>
            <person name="Kohler A."/>
            <person name="Krizsan K."/>
            <person name="Balestrini R."/>
            <person name="Da Silva C."/>
            <person name="Montanini B."/>
            <person name="Hainaut M."/>
            <person name="Levati E."/>
            <person name="Barry K.W."/>
            <person name="Belfiori B."/>
            <person name="Cichocki N."/>
            <person name="Clum A."/>
            <person name="Dockter R.B."/>
            <person name="Fauchery L."/>
            <person name="Guy J."/>
            <person name="Iotti M."/>
            <person name="Le Tacon F."/>
            <person name="Lindquist E.A."/>
            <person name="Lipzen A."/>
            <person name="Malagnac F."/>
            <person name="Mello A."/>
            <person name="Molinier V."/>
            <person name="Miyauchi S."/>
            <person name="Poulain J."/>
            <person name="Riccioni C."/>
            <person name="Rubini A."/>
            <person name="Sitrit Y."/>
            <person name="Splivallo R."/>
            <person name="Traeger S."/>
            <person name="Wang M."/>
            <person name="Zifcakova L."/>
            <person name="Wipf D."/>
            <person name="Zambonelli A."/>
            <person name="Paolocci F."/>
            <person name="Nowrousian M."/>
            <person name="Ottonello S."/>
            <person name="Baldrian P."/>
            <person name="Spatafora J.W."/>
            <person name="Henrissat B."/>
            <person name="Nagy L.G."/>
            <person name="Aury J.M."/>
            <person name="Wincker P."/>
            <person name="Grigoriev I.V."/>
            <person name="Bonfante P."/>
            <person name="Martin F.M."/>
        </authorList>
    </citation>
    <scope>NUCLEOTIDE SEQUENCE [LARGE SCALE GENOMIC DNA]</scope>
    <source>
        <strain evidence="8 9">RN42</strain>
    </source>
</reference>
<feature type="binding site" evidence="6">
    <location>
        <position position="292"/>
    </location>
    <ligand>
        <name>Zn(2+)</name>
        <dbReference type="ChEBI" id="CHEBI:29105"/>
    </ligand>
</feature>
<evidence type="ECO:0000256" key="4">
    <source>
        <dbReference type="ARBA" id="ARBA00022989"/>
    </source>
</evidence>
<dbReference type="InterPro" id="IPR004254">
    <property type="entry name" value="AdipoR/HlyIII-related"/>
</dbReference>
<dbReference type="GO" id="GO:0016020">
    <property type="term" value="C:membrane"/>
    <property type="evidence" value="ECO:0007669"/>
    <property type="project" value="UniProtKB-SubCell"/>
</dbReference>
<dbReference type="Proteomes" id="UP000275078">
    <property type="component" value="Unassembled WGS sequence"/>
</dbReference>
<dbReference type="OrthoDB" id="529367at2759"/>
<feature type="transmembrane region" description="Helical" evidence="7">
    <location>
        <begin position="192"/>
        <end position="211"/>
    </location>
</feature>
<name>A0A3N4HJ32_ASCIM</name>
<evidence type="ECO:0000313" key="9">
    <source>
        <dbReference type="Proteomes" id="UP000275078"/>
    </source>
</evidence>
<dbReference type="PANTHER" id="PTHR20855">
    <property type="entry name" value="ADIPOR/PROGESTIN RECEPTOR-RELATED"/>
    <property type="match status" value="1"/>
</dbReference>